<dbReference type="PROSITE" id="PS50887">
    <property type="entry name" value="GGDEF"/>
    <property type="match status" value="1"/>
</dbReference>
<dbReference type="SMART" id="SM00267">
    <property type="entry name" value="GGDEF"/>
    <property type="match status" value="1"/>
</dbReference>
<dbReference type="InterPro" id="IPR043128">
    <property type="entry name" value="Rev_trsase/Diguanyl_cyclase"/>
</dbReference>
<dbReference type="PANTHER" id="PTHR44757:SF2">
    <property type="entry name" value="BIOFILM ARCHITECTURE MAINTENANCE PROTEIN MBAA"/>
    <property type="match status" value="1"/>
</dbReference>
<name>A0A1H9PD30_9HYPH</name>
<gene>
    <name evidence="3" type="ORF">SAMN05216548_11951</name>
</gene>
<accession>A0A1H9PD30</accession>
<dbReference type="InterPro" id="IPR035919">
    <property type="entry name" value="EAL_sf"/>
</dbReference>
<dbReference type="Pfam" id="PF00990">
    <property type="entry name" value="GGDEF"/>
    <property type="match status" value="1"/>
</dbReference>
<keyword evidence="4" id="KW-1185">Reference proteome</keyword>
<dbReference type="Pfam" id="PF08448">
    <property type="entry name" value="PAS_4"/>
    <property type="match status" value="1"/>
</dbReference>
<dbReference type="InterPro" id="IPR013656">
    <property type="entry name" value="PAS_4"/>
</dbReference>
<dbReference type="Pfam" id="PF00563">
    <property type="entry name" value="EAL"/>
    <property type="match status" value="1"/>
</dbReference>
<dbReference type="CDD" id="cd01949">
    <property type="entry name" value="GGDEF"/>
    <property type="match status" value="1"/>
</dbReference>
<dbReference type="CDD" id="cd01948">
    <property type="entry name" value="EAL"/>
    <property type="match status" value="1"/>
</dbReference>
<dbReference type="CDD" id="cd00130">
    <property type="entry name" value="PAS"/>
    <property type="match status" value="1"/>
</dbReference>
<dbReference type="EMBL" id="FOFG01000019">
    <property type="protein sequence ID" value="SER46067.1"/>
    <property type="molecule type" value="Genomic_DNA"/>
</dbReference>
<evidence type="ECO:0000313" key="3">
    <source>
        <dbReference type="EMBL" id="SER46067.1"/>
    </source>
</evidence>
<feature type="domain" description="GGDEF" evidence="2">
    <location>
        <begin position="133"/>
        <end position="265"/>
    </location>
</feature>
<dbReference type="AlphaFoldDB" id="A0A1H9PD30"/>
<dbReference type="InterPro" id="IPR000014">
    <property type="entry name" value="PAS"/>
</dbReference>
<dbReference type="InterPro" id="IPR001633">
    <property type="entry name" value="EAL_dom"/>
</dbReference>
<dbReference type="STRING" id="1855383.SAMN05216548_11951"/>
<dbReference type="PANTHER" id="PTHR44757">
    <property type="entry name" value="DIGUANYLATE CYCLASE DGCP"/>
    <property type="match status" value="1"/>
</dbReference>
<feature type="domain" description="EAL" evidence="1">
    <location>
        <begin position="274"/>
        <end position="524"/>
    </location>
</feature>
<dbReference type="InterPro" id="IPR052155">
    <property type="entry name" value="Biofilm_reg_signaling"/>
</dbReference>
<dbReference type="Gene3D" id="3.30.70.270">
    <property type="match status" value="1"/>
</dbReference>
<dbReference type="Gene3D" id="3.20.20.450">
    <property type="entry name" value="EAL domain"/>
    <property type="match status" value="1"/>
</dbReference>
<dbReference type="SMART" id="SM00052">
    <property type="entry name" value="EAL"/>
    <property type="match status" value="1"/>
</dbReference>
<evidence type="ECO:0000259" key="2">
    <source>
        <dbReference type="PROSITE" id="PS50887"/>
    </source>
</evidence>
<reference evidence="3 4" key="1">
    <citation type="submission" date="2016-10" db="EMBL/GenBank/DDBJ databases">
        <authorList>
            <person name="de Groot N.N."/>
        </authorList>
    </citation>
    <scope>NUCLEOTIDE SEQUENCE [LARGE SCALE GENOMIC DNA]</scope>
    <source>
        <strain evidence="3 4">A52C2</strain>
    </source>
</reference>
<dbReference type="Proteomes" id="UP000199647">
    <property type="component" value="Unassembled WGS sequence"/>
</dbReference>
<dbReference type="SUPFAM" id="SSF55073">
    <property type="entry name" value="Nucleotide cyclase"/>
    <property type="match status" value="1"/>
</dbReference>
<dbReference type="PROSITE" id="PS50883">
    <property type="entry name" value="EAL"/>
    <property type="match status" value="1"/>
</dbReference>
<evidence type="ECO:0000259" key="1">
    <source>
        <dbReference type="PROSITE" id="PS50883"/>
    </source>
</evidence>
<dbReference type="Gene3D" id="3.30.450.20">
    <property type="entry name" value="PAS domain"/>
    <property type="match status" value="1"/>
</dbReference>
<evidence type="ECO:0000313" key="4">
    <source>
        <dbReference type="Proteomes" id="UP000199647"/>
    </source>
</evidence>
<sequence length="534" mass="57708">MLDRLHVGLLIVDGAGQIISANPAAEYLLSPEKPRGMLLGNLLSACAPVAAEEILRAVENRKSIDSRIIDGPDGRELECRFSPLSDGTGLVSLSEISGEGGRSGRDQLTGLSNREGLMRRLGDAVAQGSDETKPVAVLYLNLDRFHSVNETLGRGMGFALLNKVADRLRAAVSEADMLSRLDADEFAIVQLGREQPEAADALARRLLDLVSRTYVIGGHSVNVSVSIGVALAEPGEDAERLQRRADLALHHAKREGGGVRSFFEPGMNAEVEKKRELEIDLRRALPLKQFHVEYQPQVRLSSGRVVGFEALLRWRHPLRGPVSPSIFIPVAERIGLIGTIGEWVLRTACQSAAPWPADINVAVNVSPLQFRSLDLPEKVVAALAASGLPPSRLELEITEGALLADTAEVLQQLRRIKAEGVRIAMDDFGTGFSSLSYLRKFPFDKIKIDQSFVRSSNHDREAQAIVRAITALGTSLGMTTIAEGVETPEQLARMRTVGCTDVQGYLTGRPLSEGEAAALVARILHVADLAGEDA</sequence>
<organism evidence="3 4">
    <name type="scientific">Faunimonas pinastri</name>
    <dbReference type="NCBI Taxonomy" id="1855383"/>
    <lineage>
        <taxon>Bacteria</taxon>
        <taxon>Pseudomonadati</taxon>
        <taxon>Pseudomonadota</taxon>
        <taxon>Alphaproteobacteria</taxon>
        <taxon>Hyphomicrobiales</taxon>
        <taxon>Afifellaceae</taxon>
        <taxon>Faunimonas</taxon>
    </lineage>
</organism>
<dbReference type="SUPFAM" id="SSF141868">
    <property type="entry name" value="EAL domain-like"/>
    <property type="match status" value="1"/>
</dbReference>
<dbReference type="NCBIfam" id="TIGR00254">
    <property type="entry name" value="GGDEF"/>
    <property type="match status" value="1"/>
</dbReference>
<dbReference type="InterPro" id="IPR029787">
    <property type="entry name" value="Nucleotide_cyclase"/>
</dbReference>
<proteinExistence type="predicted"/>
<dbReference type="InterPro" id="IPR000160">
    <property type="entry name" value="GGDEF_dom"/>
</dbReference>
<protein>
    <submittedName>
        <fullName evidence="3">Diguanylate cyclase (GGDEF) domain-containing protein</fullName>
    </submittedName>
</protein>